<name>A0ACC1J235_9FUNG</name>
<evidence type="ECO:0000313" key="1">
    <source>
        <dbReference type="EMBL" id="KAJ1934497.1"/>
    </source>
</evidence>
<reference evidence="1" key="1">
    <citation type="submission" date="2022-07" db="EMBL/GenBank/DDBJ databases">
        <title>Phylogenomic reconstructions and comparative analyses of Kickxellomycotina fungi.</title>
        <authorList>
            <person name="Reynolds N.K."/>
            <person name="Stajich J.E."/>
            <person name="Barry K."/>
            <person name="Grigoriev I.V."/>
            <person name="Crous P."/>
            <person name="Smith M.E."/>
        </authorList>
    </citation>
    <scope>NUCLEOTIDE SEQUENCE</scope>
    <source>
        <strain evidence="1">NRRL 5244</strain>
    </source>
</reference>
<keyword evidence="2" id="KW-1185">Reference proteome</keyword>
<proteinExistence type="predicted"/>
<accession>A0ACC1J235</accession>
<protein>
    <submittedName>
        <fullName evidence="1">Uncharacterized protein</fullName>
    </submittedName>
</protein>
<gene>
    <name evidence="1" type="ORF">FBU59_005677</name>
</gene>
<organism evidence="1 2">
    <name type="scientific">Linderina macrospora</name>
    <dbReference type="NCBI Taxonomy" id="4868"/>
    <lineage>
        <taxon>Eukaryota</taxon>
        <taxon>Fungi</taxon>
        <taxon>Fungi incertae sedis</taxon>
        <taxon>Zoopagomycota</taxon>
        <taxon>Kickxellomycotina</taxon>
        <taxon>Kickxellomycetes</taxon>
        <taxon>Kickxellales</taxon>
        <taxon>Kickxellaceae</taxon>
        <taxon>Linderina</taxon>
    </lineage>
</organism>
<dbReference type="EMBL" id="JANBPW010004622">
    <property type="protein sequence ID" value="KAJ1934497.1"/>
    <property type="molecule type" value="Genomic_DNA"/>
</dbReference>
<evidence type="ECO:0000313" key="2">
    <source>
        <dbReference type="Proteomes" id="UP001150603"/>
    </source>
</evidence>
<sequence>VLKSPAVDDACRDLVDHGSCGAYHRIKKLVQHEDLATGGDSQIWDLEDLVKVGKKVNACPYFASRELSESADIVFCPYNYILDPGVREAAGIALDGNVVILDEAHNIENAARDAGSKEFSDQQLSALAGECAGLIHRGILPIEHGFINTLANTIIGQLVNQNQFAYTDYETRTQVWPSSESVEELFKRLMLTDESRSQLQLTYSTLEAHMFKCREELKRRNELQKRRLMTDNNWPDSKFANDYRIAMIRKPNPELYGARNKRRRNRNAPPVSVPPQINVLAFWSLNPGVIFKEIAEKSRSVILTSGTLSPLSSYASELQVDFMSTLEANHVIGPDRCWAGTIACGPSGTMLEAKYQSTEQLSFQDDMGEAILSIVKKSPDGMLVFAPSYSLLNKLLSRWQTTGVRQEIEVFKSVF</sequence>
<dbReference type="Proteomes" id="UP001150603">
    <property type="component" value="Unassembled WGS sequence"/>
</dbReference>
<feature type="non-terminal residue" evidence="1">
    <location>
        <position position="1"/>
    </location>
</feature>
<feature type="non-terminal residue" evidence="1">
    <location>
        <position position="415"/>
    </location>
</feature>
<comment type="caution">
    <text evidence="1">The sequence shown here is derived from an EMBL/GenBank/DDBJ whole genome shotgun (WGS) entry which is preliminary data.</text>
</comment>